<dbReference type="AlphaFoldDB" id="A0A6J4JAW3"/>
<accession>A0A6J4JAW3</accession>
<gene>
    <name evidence="1" type="ORF">AVDCRST_MAG93-2854</name>
</gene>
<reference evidence="1" key="1">
    <citation type="submission" date="2020-02" db="EMBL/GenBank/DDBJ databases">
        <authorList>
            <person name="Meier V. D."/>
        </authorList>
    </citation>
    <scope>NUCLEOTIDE SEQUENCE</scope>
    <source>
        <strain evidence="1">AVDCRST_MAG93</strain>
    </source>
</reference>
<sequence length="38" mass="4098">MHLMSNVSASVSQRITVQTCFNTDLPTQLTLGVQASFA</sequence>
<protein>
    <submittedName>
        <fullName evidence="1">Uncharacterized protein</fullName>
    </submittedName>
</protein>
<dbReference type="EMBL" id="CADCTR010000977">
    <property type="protein sequence ID" value="CAA9275276.1"/>
    <property type="molecule type" value="Genomic_DNA"/>
</dbReference>
<proteinExistence type="predicted"/>
<evidence type="ECO:0000313" key="1">
    <source>
        <dbReference type="EMBL" id="CAA9275276.1"/>
    </source>
</evidence>
<organism evidence="1">
    <name type="scientific">uncultured Chloroflexia bacterium</name>
    <dbReference type="NCBI Taxonomy" id="1672391"/>
    <lineage>
        <taxon>Bacteria</taxon>
        <taxon>Bacillati</taxon>
        <taxon>Chloroflexota</taxon>
        <taxon>Chloroflexia</taxon>
        <taxon>environmental samples</taxon>
    </lineage>
</organism>
<name>A0A6J4JAW3_9CHLR</name>